<keyword evidence="10" id="KW-1185">Reference proteome</keyword>
<evidence type="ECO:0000256" key="1">
    <source>
        <dbReference type="ARBA" id="ARBA00004162"/>
    </source>
</evidence>
<keyword evidence="5" id="KW-1133">Transmembrane helix</keyword>
<dbReference type="InterPro" id="IPR052692">
    <property type="entry name" value="DVL_RTFL_polypeptides"/>
</dbReference>
<dbReference type="InterPro" id="IPR012552">
    <property type="entry name" value="DVL"/>
</dbReference>
<evidence type="ECO:0000313" key="9">
    <source>
        <dbReference type="EMBL" id="KAK4254939.1"/>
    </source>
</evidence>
<dbReference type="Pfam" id="PF08137">
    <property type="entry name" value="DVL"/>
    <property type="match status" value="1"/>
</dbReference>
<evidence type="ECO:0000256" key="5">
    <source>
        <dbReference type="ARBA" id="ARBA00022989"/>
    </source>
</evidence>
<keyword evidence="3" id="KW-1003">Cell membrane</keyword>
<feature type="compositionally biased region" description="Basic and acidic residues" evidence="8">
    <location>
        <begin position="1"/>
        <end position="13"/>
    </location>
</feature>
<evidence type="ECO:0000256" key="3">
    <source>
        <dbReference type="ARBA" id="ARBA00022475"/>
    </source>
</evidence>
<evidence type="ECO:0000256" key="2">
    <source>
        <dbReference type="ARBA" id="ARBA00022473"/>
    </source>
</evidence>
<evidence type="ECO:0000256" key="4">
    <source>
        <dbReference type="ARBA" id="ARBA00022692"/>
    </source>
</evidence>
<keyword evidence="4" id="KW-0812">Transmembrane</keyword>
<evidence type="ECO:0000256" key="8">
    <source>
        <dbReference type="SAM" id="MobiDB-lite"/>
    </source>
</evidence>
<dbReference type="Proteomes" id="UP001293593">
    <property type="component" value="Unassembled WGS sequence"/>
</dbReference>
<dbReference type="PANTHER" id="PTHR47596">
    <property type="entry name" value="DVL13"/>
    <property type="match status" value="1"/>
</dbReference>
<dbReference type="GO" id="GO:0048367">
    <property type="term" value="P:shoot system development"/>
    <property type="evidence" value="ECO:0007669"/>
    <property type="project" value="UniProtKB-ARBA"/>
</dbReference>
<comment type="similarity">
    <text evidence="7">Belongs to the DVL/RTFL small polypeptides family.</text>
</comment>
<sequence length="107" mass="11936">MGEKWKVSKKERGSSSNESKSLFARSASTRSSSTSHSPLLRSFSQKTPTSASSSSSNSKSSLQRSFSQKNSSSIGKKCTDIAKEHKARFYIMRRCVAMLVCWHKHKD</sequence>
<protein>
    <submittedName>
        <fullName evidence="9">Uncharacterized protein</fullName>
    </submittedName>
</protein>
<dbReference type="AlphaFoldDB" id="A0AAE1ISR3"/>
<gene>
    <name evidence="9" type="ORF">QN277_008009</name>
</gene>
<dbReference type="GO" id="GO:0008285">
    <property type="term" value="P:negative regulation of cell population proliferation"/>
    <property type="evidence" value="ECO:0007669"/>
    <property type="project" value="InterPro"/>
</dbReference>
<organism evidence="9 10">
    <name type="scientific">Acacia crassicarpa</name>
    <name type="common">northern wattle</name>
    <dbReference type="NCBI Taxonomy" id="499986"/>
    <lineage>
        <taxon>Eukaryota</taxon>
        <taxon>Viridiplantae</taxon>
        <taxon>Streptophyta</taxon>
        <taxon>Embryophyta</taxon>
        <taxon>Tracheophyta</taxon>
        <taxon>Spermatophyta</taxon>
        <taxon>Magnoliopsida</taxon>
        <taxon>eudicotyledons</taxon>
        <taxon>Gunneridae</taxon>
        <taxon>Pentapetalae</taxon>
        <taxon>rosids</taxon>
        <taxon>fabids</taxon>
        <taxon>Fabales</taxon>
        <taxon>Fabaceae</taxon>
        <taxon>Caesalpinioideae</taxon>
        <taxon>mimosoid clade</taxon>
        <taxon>Acacieae</taxon>
        <taxon>Acacia</taxon>
    </lineage>
</organism>
<dbReference type="PANTHER" id="PTHR47596:SF2">
    <property type="entry name" value="SMALL POLYPEPTIDE DEVIL 9"/>
    <property type="match status" value="1"/>
</dbReference>
<keyword evidence="2" id="KW-0217">Developmental protein</keyword>
<comment type="caution">
    <text evidence="9">The sequence shown here is derived from an EMBL/GenBank/DDBJ whole genome shotgun (WGS) entry which is preliminary data.</text>
</comment>
<accession>A0AAE1ISR3</accession>
<feature type="region of interest" description="Disordered" evidence="8">
    <location>
        <begin position="1"/>
        <end position="78"/>
    </location>
</feature>
<evidence type="ECO:0000313" key="10">
    <source>
        <dbReference type="Proteomes" id="UP001293593"/>
    </source>
</evidence>
<evidence type="ECO:0000256" key="7">
    <source>
        <dbReference type="ARBA" id="ARBA00024340"/>
    </source>
</evidence>
<proteinExistence type="inferred from homology"/>
<comment type="subcellular location">
    <subcellularLocation>
        <location evidence="1">Cell membrane</location>
        <topology evidence="1">Single-pass membrane protein</topology>
    </subcellularLocation>
</comment>
<reference evidence="9" key="1">
    <citation type="submission" date="2023-10" db="EMBL/GenBank/DDBJ databases">
        <title>Chromosome-level genome of the transformable northern wattle, Acacia crassicarpa.</title>
        <authorList>
            <person name="Massaro I."/>
            <person name="Sinha N.R."/>
            <person name="Poethig S."/>
            <person name="Leichty A.R."/>
        </authorList>
    </citation>
    <scope>NUCLEOTIDE SEQUENCE</scope>
    <source>
        <strain evidence="9">Acra3RX</strain>
        <tissue evidence="9">Leaf</tissue>
    </source>
</reference>
<dbReference type="GO" id="GO:0005886">
    <property type="term" value="C:plasma membrane"/>
    <property type="evidence" value="ECO:0007669"/>
    <property type="project" value="UniProtKB-SubCell"/>
</dbReference>
<name>A0AAE1ISR3_9FABA</name>
<dbReference type="EMBL" id="JAWXYG010000013">
    <property type="protein sequence ID" value="KAK4254939.1"/>
    <property type="molecule type" value="Genomic_DNA"/>
</dbReference>
<feature type="compositionally biased region" description="Low complexity" evidence="8">
    <location>
        <begin position="21"/>
        <end position="67"/>
    </location>
</feature>
<keyword evidence="6" id="KW-0472">Membrane</keyword>
<evidence type="ECO:0000256" key="6">
    <source>
        <dbReference type="ARBA" id="ARBA00023136"/>
    </source>
</evidence>